<protein>
    <recommendedName>
        <fullName evidence="3">Plastid lipid-associated protein/fibrillin conserved domain-containing protein</fullName>
    </recommendedName>
</protein>
<comment type="caution">
    <text evidence="4">The sequence shown here is derived from an EMBL/GenBank/DDBJ whole genome shotgun (WGS) entry which is preliminary data.</text>
</comment>
<evidence type="ECO:0000256" key="1">
    <source>
        <dbReference type="ARBA" id="ARBA00004474"/>
    </source>
</evidence>
<evidence type="ECO:0000313" key="5">
    <source>
        <dbReference type="Proteomes" id="UP001438707"/>
    </source>
</evidence>
<evidence type="ECO:0000313" key="4">
    <source>
        <dbReference type="EMBL" id="KAK9826700.1"/>
    </source>
</evidence>
<sequence length="279" mass="30831">MPCSAAMRGVTCPSNITNSCRSPMVFASRLRATERWKGHGAYAKHDRTRIHSQASQMENGMMTSSIHEAAEATEIKQKISRALEGLNRGIFGIQASRQAAILSLVEDLEQHTMVSEPTEHLQTVQGCWRLLFSTIKIQGVKKTRLGLREVVSLGDFLQIIDTSNSAAVNQVLFSLNLFGRLPGKLTINATYKAVSPLRVQVTFANAKLEPRQLQELFASQLDVLLSIFNPEGWLDITYVDHSHRVGRDQKGNAYNRMPAGGLLPLYSFSVTRGVKAGAH</sequence>
<accession>A0AAW1QZI5</accession>
<dbReference type="GO" id="GO:0009536">
    <property type="term" value="C:plastid"/>
    <property type="evidence" value="ECO:0007669"/>
    <property type="project" value="UniProtKB-SubCell"/>
</dbReference>
<name>A0AAW1QZI5_9CHLO</name>
<comment type="subcellular location">
    <subcellularLocation>
        <location evidence="1">Plastid</location>
    </subcellularLocation>
</comment>
<evidence type="ECO:0000256" key="2">
    <source>
        <dbReference type="ARBA" id="ARBA00022640"/>
    </source>
</evidence>
<dbReference type="Pfam" id="PF04755">
    <property type="entry name" value="PAP_fibrillin"/>
    <property type="match status" value="1"/>
</dbReference>
<dbReference type="Proteomes" id="UP001438707">
    <property type="component" value="Unassembled WGS sequence"/>
</dbReference>
<dbReference type="PANTHER" id="PTHR31906">
    <property type="entry name" value="PLASTID-LIPID-ASSOCIATED PROTEIN 4, CHLOROPLASTIC-RELATED"/>
    <property type="match status" value="1"/>
</dbReference>
<dbReference type="InterPro" id="IPR006843">
    <property type="entry name" value="PAP/fibrillin_dom"/>
</dbReference>
<dbReference type="AlphaFoldDB" id="A0AAW1QZI5"/>
<feature type="domain" description="Plastid lipid-associated protein/fibrillin conserved" evidence="3">
    <location>
        <begin position="74"/>
        <end position="252"/>
    </location>
</feature>
<keyword evidence="2" id="KW-0934">Plastid</keyword>
<reference evidence="4 5" key="1">
    <citation type="journal article" date="2024" name="Nat. Commun.">
        <title>Phylogenomics reveals the evolutionary origins of lichenization in chlorophyte algae.</title>
        <authorList>
            <person name="Puginier C."/>
            <person name="Libourel C."/>
            <person name="Otte J."/>
            <person name="Skaloud P."/>
            <person name="Haon M."/>
            <person name="Grisel S."/>
            <person name="Petersen M."/>
            <person name="Berrin J.G."/>
            <person name="Delaux P.M."/>
            <person name="Dal Grande F."/>
            <person name="Keller J."/>
        </authorList>
    </citation>
    <scope>NUCLEOTIDE SEQUENCE [LARGE SCALE GENOMIC DNA]</scope>
    <source>
        <strain evidence="4 5">SAG 2145</strain>
    </source>
</reference>
<evidence type="ECO:0000259" key="3">
    <source>
        <dbReference type="Pfam" id="PF04755"/>
    </source>
</evidence>
<dbReference type="InterPro" id="IPR039633">
    <property type="entry name" value="PAP"/>
</dbReference>
<keyword evidence="5" id="KW-1185">Reference proteome</keyword>
<dbReference type="EMBL" id="JALJOS010000020">
    <property type="protein sequence ID" value="KAK9826700.1"/>
    <property type="molecule type" value="Genomic_DNA"/>
</dbReference>
<proteinExistence type="predicted"/>
<organism evidence="4 5">
    <name type="scientific">Apatococcus lobatus</name>
    <dbReference type="NCBI Taxonomy" id="904363"/>
    <lineage>
        <taxon>Eukaryota</taxon>
        <taxon>Viridiplantae</taxon>
        <taxon>Chlorophyta</taxon>
        <taxon>core chlorophytes</taxon>
        <taxon>Trebouxiophyceae</taxon>
        <taxon>Chlorellales</taxon>
        <taxon>Chlorellaceae</taxon>
        <taxon>Apatococcus</taxon>
    </lineage>
</organism>
<gene>
    <name evidence="4" type="ORF">WJX74_010752</name>
</gene>